<evidence type="ECO:0000256" key="4">
    <source>
        <dbReference type="ARBA" id="ARBA00022679"/>
    </source>
</evidence>
<dbReference type="InterPro" id="IPR011712">
    <property type="entry name" value="Sig_transdc_His_kin_sub3_dim/P"/>
</dbReference>
<proteinExistence type="predicted"/>
<feature type="transmembrane region" description="Helical" evidence="9">
    <location>
        <begin position="36"/>
        <end position="56"/>
    </location>
</feature>
<keyword evidence="6 11" id="KW-0418">Kinase</keyword>
<organism evidence="11 12">
    <name type="scientific">Prauserella muralis</name>
    <dbReference type="NCBI Taxonomy" id="588067"/>
    <lineage>
        <taxon>Bacteria</taxon>
        <taxon>Bacillati</taxon>
        <taxon>Actinomycetota</taxon>
        <taxon>Actinomycetes</taxon>
        <taxon>Pseudonocardiales</taxon>
        <taxon>Pseudonocardiaceae</taxon>
        <taxon>Prauserella</taxon>
    </lineage>
</organism>
<evidence type="ECO:0000256" key="8">
    <source>
        <dbReference type="ARBA" id="ARBA00023012"/>
    </source>
</evidence>
<keyword evidence="12" id="KW-1185">Reference proteome</keyword>
<dbReference type="EMBL" id="MASW01000005">
    <property type="protein sequence ID" value="PXY22608.1"/>
    <property type="molecule type" value="Genomic_DNA"/>
</dbReference>
<dbReference type="GO" id="GO:0046983">
    <property type="term" value="F:protein dimerization activity"/>
    <property type="evidence" value="ECO:0007669"/>
    <property type="project" value="InterPro"/>
</dbReference>
<evidence type="ECO:0000313" key="11">
    <source>
        <dbReference type="EMBL" id="PXY22608.1"/>
    </source>
</evidence>
<dbReference type="Gene3D" id="1.20.5.1930">
    <property type="match status" value="1"/>
</dbReference>
<dbReference type="Gene3D" id="3.30.565.10">
    <property type="entry name" value="Histidine kinase-like ATPase, C-terminal domain"/>
    <property type="match status" value="1"/>
</dbReference>
<accession>A0A2V4AQ40</accession>
<keyword evidence="7" id="KW-0067">ATP-binding</keyword>
<keyword evidence="9" id="KW-1133">Transmembrane helix</keyword>
<dbReference type="InterPro" id="IPR036890">
    <property type="entry name" value="HATPase_C_sf"/>
</dbReference>
<keyword evidence="9" id="KW-0812">Transmembrane</keyword>
<dbReference type="RefSeq" id="WP_245992772.1">
    <property type="nucleotide sequence ID" value="NZ_MASW01000005.1"/>
</dbReference>
<feature type="transmembrane region" description="Helical" evidence="9">
    <location>
        <begin position="12"/>
        <end position="29"/>
    </location>
</feature>
<dbReference type="InterPro" id="IPR050482">
    <property type="entry name" value="Sensor_HK_TwoCompSys"/>
</dbReference>
<dbReference type="GO" id="GO:0016020">
    <property type="term" value="C:membrane"/>
    <property type="evidence" value="ECO:0007669"/>
    <property type="project" value="InterPro"/>
</dbReference>
<evidence type="ECO:0000256" key="1">
    <source>
        <dbReference type="ARBA" id="ARBA00000085"/>
    </source>
</evidence>
<sequence>MRGLFCQRWTVPVGLLLAALIAATVWGEYASGARGLLLGLDIAVGVLGASAFPALLRLPTTAGLVVIALAAVSPAATPPATVAVVTVARGRHIAVAVGVALAGVAAHAVRGLWRPMPGLSYGWWLLLVVVAHGALLGWGALAKARRALIESLEDRARRAEAEQGRRIAEARAAERARIAREMHDVLAHRLSLLATYAGALEYRPDLPGERVADAAGVIRSTAHQALDELRDVILLLRDDAGGDAEPERPVPGLADLPGLVDESRSTGTAVLWDGEPPAADTVPQATGRTAYRIVQEALTNARKHAPGQPVRLVLGGEPGTVLSIDVSNPLPAGPPPARPPGAGTGLVGLTERVRLAGGRLDHDATAGRFRLRASLPWPP</sequence>
<evidence type="ECO:0000256" key="6">
    <source>
        <dbReference type="ARBA" id="ARBA00022777"/>
    </source>
</evidence>
<reference evidence="11 12" key="1">
    <citation type="submission" date="2016-07" db="EMBL/GenBank/DDBJ databases">
        <title>Draft genome sequence of Prauserella muralis DSM 45305, isolated from a mould-covered wall in an indoor environment.</title>
        <authorList>
            <person name="Ruckert C."/>
            <person name="Albersmeier A."/>
            <person name="Jiang C.-L."/>
            <person name="Jiang Y."/>
            <person name="Kalinowski J."/>
            <person name="Schneider O."/>
            <person name="Winkler A."/>
            <person name="Zotchev S.B."/>
        </authorList>
    </citation>
    <scope>NUCLEOTIDE SEQUENCE [LARGE SCALE GENOMIC DNA]</scope>
    <source>
        <strain evidence="11 12">DSM 45305</strain>
    </source>
</reference>
<feature type="transmembrane region" description="Helical" evidence="9">
    <location>
        <begin position="92"/>
        <end position="109"/>
    </location>
</feature>
<dbReference type="SUPFAM" id="SSF55874">
    <property type="entry name" value="ATPase domain of HSP90 chaperone/DNA topoisomerase II/histidine kinase"/>
    <property type="match status" value="1"/>
</dbReference>
<evidence type="ECO:0000256" key="3">
    <source>
        <dbReference type="ARBA" id="ARBA00022553"/>
    </source>
</evidence>
<dbReference type="GO" id="GO:0005524">
    <property type="term" value="F:ATP binding"/>
    <property type="evidence" value="ECO:0007669"/>
    <property type="project" value="UniProtKB-KW"/>
</dbReference>
<protein>
    <recommendedName>
        <fullName evidence="2">histidine kinase</fullName>
        <ecNumber evidence="2">2.7.13.3</ecNumber>
    </recommendedName>
</protein>
<feature type="transmembrane region" description="Helical" evidence="9">
    <location>
        <begin position="62"/>
        <end position="85"/>
    </location>
</feature>
<feature type="transmembrane region" description="Helical" evidence="9">
    <location>
        <begin position="121"/>
        <end position="141"/>
    </location>
</feature>
<evidence type="ECO:0000256" key="2">
    <source>
        <dbReference type="ARBA" id="ARBA00012438"/>
    </source>
</evidence>
<comment type="catalytic activity">
    <reaction evidence="1">
        <text>ATP + protein L-histidine = ADP + protein N-phospho-L-histidine.</text>
        <dbReference type="EC" id="2.7.13.3"/>
    </reaction>
</comment>
<name>A0A2V4AQ40_9PSEU</name>
<feature type="domain" description="Signal transduction histidine kinase subgroup 3 dimerisation and phosphoacceptor" evidence="10">
    <location>
        <begin position="174"/>
        <end position="239"/>
    </location>
</feature>
<dbReference type="PANTHER" id="PTHR24421">
    <property type="entry name" value="NITRATE/NITRITE SENSOR PROTEIN NARX-RELATED"/>
    <property type="match status" value="1"/>
</dbReference>
<keyword evidence="8" id="KW-0902">Two-component regulatory system</keyword>
<dbReference type="GO" id="GO:0000155">
    <property type="term" value="F:phosphorelay sensor kinase activity"/>
    <property type="evidence" value="ECO:0007669"/>
    <property type="project" value="InterPro"/>
</dbReference>
<evidence type="ECO:0000259" key="10">
    <source>
        <dbReference type="Pfam" id="PF07730"/>
    </source>
</evidence>
<keyword evidence="3" id="KW-0597">Phosphoprotein</keyword>
<keyword evidence="5" id="KW-0547">Nucleotide-binding</keyword>
<gene>
    <name evidence="11" type="ORF">BAY60_22555</name>
</gene>
<dbReference type="Proteomes" id="UP000249915">
    <property type="component" value="Unassembled WGS sequence"/>
</dbReference>
<evidence type="ECO:0000256" key="9">
    <source>
        <dbReference type="SAM" id="Phobius"/>
    </source>
</evidence>
<keyword evidence="9" id="KW-0472">Membrane</keyword>
<dbReference type="EC" id="2.7.13.3" evidence="2"/>
<comment type="caution">
    <text evidence="11">The sequence shown here is derived from an EMBL/GenBank/DDBJ whole genome shotgun (WGS) entry which is preliminary data.</text>
</comment>
<evidence type="ECO:0000256" key="5">
    <source>
        <dbReference type="ARBA" id="ARBA00022741"/>
    </source>
</evidence>
<dbReference type="CDD" id="cd16917">
    <property type="entry name" value="HATPase_UhpB-NarQ-NarX-like"/>
    <property type="match status" value="1"/>
</dbReference>
<keyword evidence="4" id="KW-0808">Transferase</keyword>
<evidence type="ECO:0000256" key="7">
    <source>
        <dbReference type="ARBA" id="ARBA00022840"/>
    </source>
</evidence>
<dbReference type="AlphaFoldDB" id="A0A2V4AQ40"/>
<evidence type="ECO:0000313" key="12">
    <source>
        <dbReference type="Proteomes" id="UP000249915"/>
    </source>
</evidence>
<dbReference type="Pfam" id="PF07730">
    <property type="entry name" value="HisKA_3"/>
    <property type="match status" value="1"/>
</dbReference>
<dbReference type="PANTHER" id="PTHR24421:SF10">
    <property type="entry name" value="NITRATE_NITRITE SENSOR PROTEIN NARQ"/>
    <property type="match status" value="1"/>
</dbReference>